<keyword evidence="4" id="KW-0916">Viral movement protein</keyword>
<dbReference type="Pfam" id="PF00803">
    <property type="entry name" value="3A"/>
    <property type="match status" value="1"/>
</dbReference>
<evidence type="ECO:0000313" key="5">
    <source>
        <dbReference type="EMBL" id="UTI93311.1"/>
    </source>
</evidence>
<keyword evidence="6" id="KW-1185">Reference proteome</keyword>
<evidence type="ECO:0000256" key="2">
    <source>
        <dbReference type="ARBA" id="ARBA00022448"/>
    </source>
</evidence>
<reference evidence="5 6" key="1">
    <citation type="journal article" date="2022" name="Arch. Virol.">
        <title>Genomic characterization of a new torradovirus from common fleabane (Erigeron annuus).</title>
        <authorList>
            <person name="Alvarez-Quinto R."/>
            <person name="Grinstead S."/>
            <person name="Bolus S."/>
            <person name="Daughtrey M."/>
            <person name="Hammond J."/>
            <person name="Wintermantel W."/>
            <person name="Mollov D."/>
        </authorList>
    </citation>
    <scope>NUCLEOTIDE SEQUENCE [LARGE SCALE GENOMIC DNA]</scope>
    <source>
        <strain evidence="5">2007-12EA</strain>
    </source>
</reference>
<evidence type="ECO:0000256" key="4">
    <source>
        <dbReference type="ARBA" id="ARBA00023031"/>
    </source>
</evidence>
<accession>A0AAE9MR14</accession>
<sequence>MISSSRGRETAQSINSASVQEITQKIQNFYEVVAESKQNCRRNGMGSFTLVRAENGAPVCADLLDRTDQKKIFQAWNPIRLLKTRKKDTGYQYFHLHGVLFIMVPHVSSRDAGSITIELMSYNDLTDPIKTVTMKLSDGPAVAIMAPTFCLPLTENDPMFFYRTTCVNSGANYPCSVLALWDQSINHRVASYKDTEVAKWALERLGHPQLFGTPTDAARLISTVYGTNGDDSNADTRTLLGFQPYLDTMKVHALSSKGGTSTKTIPRSLSNPKYGSMRYSDSFSIFDEDSDTSKNSAHLEAQSVVDYEANVLLNCRNGFYGNLPCFKKSTLLGTIRLTTTYMQEKNTFGELFGHKELPIGPDGEFYMAKHGCMSLTDRYVHLQASGSILFKEFDAITPYELCEKARKQRHLYWLQCGKGSPFAIAATIETKYAVILRGKHPVSSFHPDRFTISDNAVRMQTAKEKFSKFQAKCNTFFCKLWSVLSLWFIYFGQLIESSDQFFKEQTVFARTKFDEVMQNHHLEREVILVAQADPIEEETSINSEEAVVANSLLGNASENETSTISAVLAASPNLFNFDDVRTSVVYKELDLQQPAVVTSQEFLEAGCFDFKWKSADPMCKQLCTIPLPASLLDDQSTAPLIFSILRYFDAATIRFQARIAVSSSFAVTGQLVLLWDEGDVLATREKKMNQATLLTTSYVKVGATATSEAILDFTPLGIGKFVPLDKGIGVGSLGSLRVYVLFPIISGDPTLEFAGHVHLRAKILSTNIMQPQRMIAQFQGGVDIGEASMAEIVCSQTLITTEWKTNATPGDAVMVTFSPASVFEQDGILQPTILCNLFRNCKWWTGECEFEIHIDKSAFHSGCLGVGFGSLAADLKRKHDIYNTPHVLINLDEGDAFKFSIKLHSWNGVNLLSAGRKSSLPKMEHRALLRIFLSVVRPLMSTNKDLTSIHVVLMLKRIKNLVVGGSTPIKPVFGHWHNGSSGTDYFFSEASGADRKLLAELLKQNLPKGVRPRALQAQAMSIRNKLSKPIKQYIIKKLDNKKRYVVLPVAPWSFNFPLEGDIIASDVCSYIDLCSAFLYWAGDIQYTIVIHRKQATPNVGGVFQVVFDSSGYPVSPGFQEGNQPLATGGGTCWYFPYSSAALIHSFTVKDDNFFQRRYSHYCAFQKENSRINTLADRLGNLIIYMPSEDSVAQVEVYISLGTNFRFSTVKPPMASIEKEIGDMESHVYLLDEDNRFKPREGVTNSLAD</sequence>
<dbReference type="GO" id="GO:0044423">
    <property type="term" value="C:virion component"/>
    <property type="evidence" value="ECO:0007669"/>
    <property type="project" value="UniProtKB-KW"/>
</dbReference>
<dbReference type="InterPro" id="IPR000603">
    <property type="entry name" value="MPV"/>
</dbReference>
<dbReference type="Proteomes" id="UP001253273">
    <property type="component" value="Genome"/>
</dbReference>
<proteinExistence type="predicted"/>
<evidence type="ECO:0000256" key="1">
    <source>
        <dbReference type="ARBA" id="ARBA00004328"/>
    </source>
</evidence>
<keyword evidence="3" id="KW-0946">Virion</keyword>
<evidence type="ECO:0000313" key="6">
    <source>
        <dbReference type="Proteomes" id="UP001253273"/>
    </source>
</evidence>
<dbReference type="EMBL" id="OL979630">
    <property type="protein sequence ID" value="UTI93311.1"/>
    <property type="molecule type" value="Genomic_RNA"/>
</dbReference>
<dbReference type="SUPFAM" id="SSF88633">
    <property type="entry name" value="Positive stranded ssRNA viruses"/>
    <property type="match status" value="2"/>
</dbReference>
<evidence type="ECO:0000256" key="3">
    <source>
        <dbReference type="ARBA" id="ARBA00022844"/>
    </source>
</evidence>
<organism evidence="5 6">
    <name type="scientific">Fleabane torradovirus</name>
    <dbReference type="NCBI Taxonomy" id="2963535"/>
    <lineage>
        <taxon>Viruses</taxon>
        <taxon>Riboviria</taxon>
        <taxon>Orthornavirae</taxon>
        <taxon>Pisuviricota</taxon>
        <taxon>Pisoniviricetes</taxon>
        <taxon>Picornavirales</taxon>
        <taxon>Secoviridae</taxon>
        <taxon>Torradovirus</taxon>
    </lineage>
</organism>
<dbReference type="Gene3D" id="2.60.120.20">
    <property type="match status" value="2"/>
</dbReference>
<keyword evidence="2" id="KW-0813">Transport</keyword>
<protein>
    <submittedName>
        <fullName evidence="5">Polyprotein</fullName>
    </submittedName>
</protein>
<name>A0AAE9MR14_9SECO</name>
<dbReference type="InterPro" id="IPR029053">
    <property type="entry name" value="Viral_coat"/>
</dbReference>
<comment type="subcellular location">
    <subcellularLocation>
        <location evidence="1">Virion</location>
    </subcellularLocation>
</comment>
<dbReference type="GO" id="GO:0046740">
    <property type="term" value="P:transport of virus in host, cell to cell"/>
    <property type="evidence" value="ECO:0007669"/>
    <property type="project" value="UniProtKB-KW"/>
</dbReference>